<dbReference type="OrthoDB" id="2921025at2"/>
<dbReference type="Proteomes" id="UP000316626">
    <property type="component" value="Unassembled WGS sequence"/>
</dbReference>
<evidence type="ECO:0000256" key="1">
    <source>
        <dbReference type="SAM" id="MobiDB-lite"/>
    </source>
</evidence>
<evidence type="ECO:0000313" key="2">
    <source>
        <dbReference type="EMBL" id="TQR21780.1"/>
    </source>
</evidence>
<feature type="compositionally biased region" description="Basic and acidic residues" evidence="1">
    <location>
        <begin position="10"/>
        <end position="26"/>
    </location>
</feature>
<comment type="caution">
    <text evidence="2">The sequence shown here is derived from an EMBL/GenBank/DDBJ whole genome shotgun (WGS) entry which is preliminary data.</text>
</comment>
<dbReference type="EMBL" id="VDGI01000001">
    <property type="protein sequence ID" value="TQR21780.1"/>
    <property type="molecule type" value="Genomic_DNA"/>
</dbReference>
<sequence>MTFKPVPKPPKREKGTRSTNKLERVPSSKKPPKHLDRDEFELEELAAILNEAKEDNKIRTFVIYRGEEPVTGVVTKLDPNTKLIHIVDKMRIVNKVHFLDILKVSSME</sequence>
<dbReference type="InterPro" id="IPR014962">
    <property type="entry name" value="YolD"/>
</dbReference>
<proteinExistence type="predicted"/>
<accession>A0A544TWG7</accession>
<gene>
    <name evidence="2" type="ORF">FG384_02205</name>
</gene>
<protein>
    <submittedName>
        <fullName evidence="2">YolD-like family protein</fullName>
    </submittedName>
</protein>
<keyword evidence="3" id="KW-1185">Reference proteome</keyword>
<evidence type="ECO:0000313" key="3">
    <source>
        <dbReference type="Proteomes" id="UP000316626"/>
    </source>
</evidence>
<reference evidence="2 3" key="1">
    <citation type="submission" date="2019-06" db="EMBL/GenBank/DDBJ databases">
        <title>Psychrobacillus vulpis sp. nov., a new species isolated from feces of a red fox that inhabits in The Tablas de Daimiel Natural Park, Albacete, Spain.</title>
        <authorList>
            <person name="Rodriguez M."/>
            <person name="Reina J.C."/>
            <person name="Bejar V."/>
            <person name="Llamas I."/>
        </authorList>
    </citation>
    <scope>NUCLEOTIDE SEQUENCE [LARGE SCALE GENOMIC DNA]</scope>
    <source>
        <strain evidence="2 3">Z8</strain>
    </source>
</reference>
<name>A0A544TWG7_9BACI</name>
<dbReference type="Pfam" id="PF08863">
    <property type="entry name" value="YolD"/>
    <property type="match status" value="1"/>
</dbReference>
<dbReference type="RefSeq" id="WP_142640906.1">
    <property type="nucleotide sequence ID" value="NZ_VDGI01000001.1"/>
</dbReference>
<organism evidence="2 3">
    <name type="scientific">Psychrobacillus vulpis</name>
    <dbReference type="NCBI Taxonomy" id="2325572"/>
    <lineage>
        <taxon>Bacteria</taxon>
        <taxon>Bacillati</taxon>
        <taxon>Bacillota</taxon>
        <taxon>Bacilli</taxon>
        <taxon>Bacillales</taxon>
        <taxon>Bacillaceae</taxon>
        <taxon>Psychrobacillus</taxon>
    </lineage>
</organism>
<dbReference type="AlphaFoldDB" id="A0A544TWG7"/>
<feature type="region of interest" description="Disordered" evidence="1">
    <location>
        <begin position="1"/>
        <end position="36"/>
    </location>
</feature>